<feature type="domain" description="SPOR" evidence="2">
    <location>
        <begin position="139"/>
        <end position="202"/>
    </location>
</feature>
<dbReference type="AlphaFoldDB" id="A0A395LVX0"/>
<keyword evidence="1" id="KW-0732">Signal</keyword>
<gene>
    <name evidence="3" type="ORF">D0433_14175</name>
</gene>
<evidence type="ECO:0000259" key="2">
    <source>
        <dbReference type="Pfam" id="PF05036"/>
    </source>
</evidence>
<accession>A0A395LVX0</accession>
<name>A0A395LVX0_9BACT</name>
<feature type="signal peptide" evidence="1">
    <location>
        <begin position="1"/>
        <end position="21"/>
    </location>
</feature>
<evidence type="ECO:0000313" key="4">
    <source>
        <dbReference type="Proteomes" id="UP000266389"/>
    </source>
</evidence>
<protein>
    <submittedName>
        <fullName evidence="3">SPOR domain-containing protein</fullName>
    </submittedName>
</protein>
<dbReference type="EMBL" id="PHFL01000073">
    <property type="protein sequence ID" value="RFM22849.1"/>
    <property type="molecule type" value="Genomic_DNA"/>
</dbReference>
<proteinExistence type="predicted"/>
<organism evidence="3 4">
    <name type="scientific">Candidatus Thermochlorobacter aerophilus</name>
    <dbReference type="NCBI Taxonomy" id="1868324"/>
    <lineage>
        <taxon>Bacteria</taxon>
        <taxon>Pseudomonadati</taxon>
        <taxon>Chlorobiota</taxon>
        <taxon>Chlorobiia</taxon>
        <taxon>Chlorobiales</taxon>
        <taxon>Candidatus Thermochlorobacteriaceae</taxon>
        <taxon>Candidatus Thermochlorobacter</taxon>
    </lineage>
</organism>
<evidence type="ECO:0000256" key="1">
    <source>
        <dbReference type="SAM" id="SignalP"/>
    </source>
</evidence>
<dbReference type="Pfam" id="PF05036">
    <property type="entry name" value="SPOR"/>
    <property type="match status" value="1"/>
</dbReference>
<dbReference type="InterPro" id="IPR007730">
    <property type="entry name" value="SPOR-like_dom"/>
</dbReference>
<reference evidence="3 4" key="1">
    <citation type="journal article" date="2011" name="ISME J.">
        <title>Community ecology of hot spring cyanobacterial mats: predominant populations and their functional potential.</title>
        <authorList>
            <person name="Klatt C.G."/>
            <person name="Wood J.M."/>
            <person name="Rusch D.B."/>
            <person name="Bateson M.M."/>
            <person name="Hamamura N."/>
            <person name="Heidelberg J.F."/>
            <person name="Grossman A.R."/>
            <person name="Bhaya D."/>
            <person name="Cohan F.M."/>
            <person name="Kuhl M."/>
            <person name="Bryant D.A."/>
            <person name="Ward D.M."/>
        </authorList>
    </citation>
    <scope>NUCLEOTIDE SEQUENCE [LARGE SCALE GENOMIC DNA]</scope>
    <source>
        <strain evidence="3">OS</strain>
    </source>
</reference>
<comment type="caution">
    <text evidence="3">The sequence shown here is derived from an EMBL/GenBank/DDBJ whole genome shotgun (WGS) entry which is preliminary data.</text>
</comment>
<feature type="chain" id="PRO_5017265145" evidence="1">
    <location>
        <begin position="22"/>
        <end position="213"/>
    </location>
</feature>
<evidence type="ECO:0000313" key="3">
    <source>
        <dbReference type="EMBL" id="RFM22849.1"/>
    </source>
</evidence>
<dbReference type="GO" id="GO:0042834">
    <property type="term" value="F:peptidoglycan binding"/>
    <property type="evidence" value="ECO:0007669"/>
    <property type="project" value="InterPro"/>
</dbReference>
<sequence>MVKQLMTLAFMLCLSITSLQAQSERGKFTENILHFAEAGDIEHLETLKALPLANDERLALDALTTANGRRAAELYLKLLTDYPTSALAPMCRQRLAEYQSATKNFAHLVLTASAPEAAKPEPVKTDAKLPAPAAAYPVTRYTLQFGSFSTRAAAELRMNELKPKVKTRVLEIEDDSGRKSFKVRWADYSKNRDEARAFGQSLGVEFFVVEESK</sequence>
<dbReference type="Proteomes" id="UP000266389">
    <property type="component" value="Unassembled WGS sequence"/>
</dbReference>